<dbReference type="InterPro" id="IPR006342">
    <property type="entry name" value="FkbM_mtfrase"/>
</dbReference>
<dbReference type="Proteomes" id="UP000678393">
    <property type="component" value="Unassembled WGS sequence"/>
</dbReference>
<organism evidence="3 4">
    <name type="scientific">Candidula unifasciata</name>
    <dbReference type="NCBI Taxonomy" id="100452"/>
    <lineage>
        <taxon>Eukaryota</taxon>
        <taxon>Metazoa</taxon>
        <taxon>Spiralia</taxon>
        <taxon>Lophotrochozoa</taxon>
        <taxon>Mollusca</taxon>
        <taxon>Gastropoda</taxon>
        <taxon>Heterobranchia</taxon>
        <taxon>Euthyneura</taxon>
        <taxon>Panpulmonata</taxon>
        <taxon>Eupulmonata</taxon>
        <taxon>Stylommatophora</taxon>
        <taxon>Helicina</taxon>
        <taxon>Helicoidea</taxon>
        <taxon>Geomitridae</taxon>
        <taxon>Candidula</taxon>
    </lineage>
</organism>
<proteinExistence type="predicted"/>
<dbReference type="Gene3D" id="3.40.50.150">
    <property type="entry name" value="Vaccinia Virus protein VP39"/>
    <property type="match status" value="1"/>
</dbReference>
<dbReference type="Pfam" id="PF05050">
    <property type="entry name" value="Methyltransf_21"/>
    <property type="match status" value="1"/>
</dbReference>
<name>A0A8S3YPV9_9EUPU</name>
<dbReference type="InterPro" id="IPR052514">
    <property type="entry name" value="SAM-dependent_MTase"/>
</dbReference>
<evidence type="ECO:0000256" key="1">
    <source>
        <dbReference type="SAM" id="SignalP"/>
    </source>
</evidence>
<dbReference type="PANTHER" id="PTHR34203">
    <property type="entry name" value="METHYLTRANSFERASE, FKBM FAMILY PROTEIN"/>
    <property type="match status" value="1"/>
</dbReference>
<gene>
    <name evidence="3" type="ORF">CUNI_LOCUS2528</name>
</gene>
<feature type="domain" description="Methyltransferase FkbM" evidence="2">
    <location>
        <begin position="140"/>
        <end position="320"/>
    </location>
</feature>
<keyword evidence="1" id="KW-0732">Signal</keyword>
<comment type="caution">
    <text evidence="3">The sequence shown here is derived from an EMBL/GenBank/DDBJ whole genome shotgun (WGS) entry which is preliminary data.</text>
</comment>
<evidence type="ECO:0000313" key="4">
    <source>
        <dbReference type="Proteomes" id="UP000678393"/>
    </source>
</evidence>
<reference evidence="3" key="1">
    <citation type="submission" date="2021-04" db="EMBL/GenBank/DDBJ databases">
        <authorList>
            <consortium name="Molecular Ecology Group"/>
        </authorList>
    </citation>
    <scope>NUCLEOTIDE SEQUENCE</scope>
</reference>
<feature type="non-terminal residue" evidence="3">
    <location>
        <position position="1"/>
    </location>
</feature>
<feature type="chain" id="PRO_5035865311" description="Methyltransferase FkbM domain-containing protein" evidence="1">
    <location>
        <begin position="24"/>
        <end position="357"/>
    </location>
</feature>
<dbReference type="SUPFAM" id="SSF53335">
    <property type="entry name" value="S-adenosyl-L-methionine-dependent methyltransferases"/>
    <property type="match status" value="1"/>
</dbReference>
<dbReference type="PANTHER" id="PTHR34203:SF15">
    <property type="entry name" value="SLL1173 PROTEIN"/>
    <property type="match status" value="1"/>
</dbReference>
<feature type="signal peptide" evidence="1">
    <location>
        <begin position="1"/>
        <end position="23"/>
    </location>
</feature>
<dbReference type="OrthoDB" id="411251at2759"/>
<dbReference type="AlphaFoldDB" id="A0A8S3YPV9"/>
<accession>A0A8S3YPV9</accession>
<evidence type="ECO:0000313" key="3">
    <source>
        <dbReference type="EMBL" id="CAG5116970.1"/>
    </source>
</evidence>
<dbReference type="InterPro" id="IPR029063">
    <property type="entry name" value="SAM-dependent_MTases_sf"/>
</dbReference>
<keyword evidence="4" id="KW-1185">Reference proteome</keyword>
<protein>
    <recommendedName>
        <fullName evidence="2">Methyltransferase FkbM domain-containing protein</fullName>
    </recommendedName>
</protein>
<dbReference type="EMBL" id="CAJHNH020000329">
    <property type="protein sequence ID" value="CAG5116970.1"/>
    <property type="molecule type" value="Genomic_DNA"/>
</dbReference>
<sequence>GCLIPVCAIVLLVTLLHIYNSNKKDVLDLDDTVLPLPFTRDERSLNHRHLFHIYDLHPSLFKRFNVIDLSSGRKAQNEKDKHNFNCTVSKSVPSFKICLYEPEKDRFISAGLLTTGLWEPFITRAFQVALSRYPDATIIDVGANIGYYSLLASAMGHKVIAIEPLEENVKRFVAGVNANHWNVNIILLVNALSDSHKNVSLSRNVDNQGGIRVLDSCEQYGWIFSQRKEDLHKKTCNVPTLTFDDLLYLVNTKTAIIKIDIEGYECRAFATASRFFAAINVPYVFMEWRQMRERQHLADTACRTEQIRTLSNFFSDRGYIPHEVRSGILLNPYNAVNYIVGDIYWRKKDQDMLVPSL</sequence>
<evidence type="ECO:0000259" key="2">
    <source>
        <dbReference type="Pfam" id="PF05050"/>
    </source>
</evidence>
<dbReference type="NCBIfam" id="TIGR01444">
    <property type="entry name" value="fkbM_fam"/>
    <property type="match status" value="1"/>
</dbReference>